<dbReference type="AlphaFoldDB" id="A0A8H7W3G1"/>
<protein>
    <submittedName>
        <fullName evidence="1">Uncharacterized protein</fullName>
    </submittedName>
</protein>
<accession>A0A8H7W3G1</accession>
<proteinExistence type="predicted"/>
<dbReference type="Proteomes" id="UP000664132">
    <property type="component" value="Unassembled WGS sequence"/>
</dbReference>
<evidence type="ECO:0000313" key="1">
    <source>
        <dbReference type="EMBL" id="KAG4416291.1"/>
    </source>
</evidence>
<comment type="caution">
    <text evidence="1">The sequence shown here is derived from an EMBL/GenBank/DDBJ whole genome shotgun (WGS) entry which is preliminary data.</text>
</comment>
<organism evidence="1 2">
    <name type="scientific">Cadophora malorum</name>
    <dbReference type="NCBI Taxonomy" id="108018"/>
    <lineage>
        <taxon>Eukaryota</taxon>
        <taxon>Fungi</taxon>
        <taxon>Dikarya</taxon>
        <taxon>Ascomycota</taxon>
        <taxon>Pezizomycotina</taxon>
        <taxon>Leotiomycetes</taxon>
        <taxon>Helotiales</taxon>
        <taxon>Ploettnerulaceae</taxon>
        <taxon>Cadophora</taxon>
    </lineage>
</organism>
<gene>
    <name evidence="1" type="ORF">IFR04_010572</name>
</gene>
<dbReference type="OrthoDB" id="3495997at2759"/>
<sequence>MNSQTTLNAHSRSIAAIYDIVWHASTHPTAPLSVQSLYTGSRILFKKELVPTTSPSVARKEYRALLRFEGRESVYGILDLTFTSTNDDDGYPFLYFQYQVETEMRDDEGARMHMCAVEWPKRREFDDEVPMGRDTSLSAAERERLMQRRDVDMVGLERDGACGEEMDGLEEGEVRE</sequence>
<reference evidence="1" key="1">
    <citation type="submission" date="2021-02" db="EMBL/GenBank/DDBJ databases">
        <title>Genome sequence Cadophora malorum strain M34.</title>
        <authorList>
            <person name="Stefanovic E."/>
            <person name="Vu D."/>
            <person name="Scully C."/>
            <person name="Dijksterhuis J."/>
            <person name="Roader J."/>
            <person name="Houbraken J."/>
        </authorList>
    </citation>
    <scope>NUCLEOTIDE SEQUENCE</scope>
    <source>
        <strain evidence="1">M34</strain>
    </source>
</reference>
<name>A0A8H7W3G1_9HELO</name>
<keyword evidence="2" id="KW-1185">Reference proteome</keyword>
<evidence type="ECO:0000313" key="2">
    <source>
        <dbReference type="Proteomes" id="UP000664132"/>
    </source>
</evidence>
<dbReference type="EMBL" id="JAFJYH010000191">
    <property type="protein sequence ID" value="KAG4416291.1"/>
    <property type="molecule type" value="Genomic_DNA"/>
</dbReference>